<evidence type="ECO:0000256" key="2">
    <source>
        <dbReference type="ARBA" id="ARBA00023157"/>
    </source>
</evidence>
<dbReference type="PROSITE" id="PS50070">
    <property type="entry name" value="KRINGLE_2"/>
    <property type="match status" value="1"/>
</dbReference>
<dbReference type="InterPro" id="IPR000001">
    <property type="entry name" value="Kringle"/>
</dbReference>
<evidence type="ECO:0000256" key="3">
    <source>
        <dbReference type="PROSITE-ProRule" id="PRU00121"/>
    </source>
</evidence>
<keyword evidence="5" id="KW-0378">Hydrolase</keyword>
<accession>A0A8S3TRX8</accession>
<comment type="caution">
    <text evidence="5">The sequence shown here is derived from an EMBL/GenBank/DDBJ whole genome shotgun (WGS) entry which is preliminary data.</text>
</comment>
<dbReference type="Proteomes" id="UP000683360">
    <property type="component" value="Unassembled WGS sequence"/>
</dbReference>
<dbReference type="AlphaFoldDB" id="A0A8S3TRX8"/>
<dbReference type="PANTHER" id="PTHR24261">
    <property type="entry name" value="PLASMINOGEN-RELATED"/>
    <property type="match status" value="1"/>
</dbReference>
<dbReference type="Gene3D" id="2.40.20.10">
    <property type="entry name" value="Plasminogen Kringle 4"/>
    <property type="match status" value="1"/>
</dbReference>
<gene>
    <name evidence="5" type="ORF">MEDL_46789</name>
</gene>
<dbReference type="Pfam" id="PF00051">
    <property type="entry name" value="Kringle"/>
    <property type="match status" value="1"/>
</dbReference>
<dbReference type="InterPro" id="IPR013806">
    <property type="entry name" value="Kringle-like"/>
</dbReference>
<feature type="domain" description="Kringle" evidence="4">
    <location>
        <begin position="88"/>
        <end position="162"/>
    </location>
</feature>
<keyword evidence="6" id="KW-1185">Reference proteome</keyword>
<dbReference type="InterPro" id="IPR050759">
    <property type="entry name" value="Serine_protease_kringle"/>
</dbReference>
<reference evidence="5" key="1">
    <citation type="submission" date="2021-03" db="EMBL/GenBank/DDBJ databases">
        <authorList>
            <person name="Bekaert M."/>
        </authorList>
    </citation>
    <scope>NUCLEOTIDE SEQUENCE</scope>
</reference>
<proteinExistence type="predicted"/>
<comment type="caution">
    <text evidence="3">Lacks conserved residue(s) required for the propagation of feature annotation.</text>
</comment>
<evidence type="ECO:0000313" key="6">
    <source>
        <dbReference type="Proteomes" id="UP000683360"/>
    </source>
</evidence>
<evidence type="ECO:0000256" key="1">
    <source>
        <dbReference type="ARBA" id="ARBA00022572"/>
    </source>
</evidence>
<keyword evidence="2" id="KW-1015">Disulfide bond</keyword>
<dbReference type="PANTHER" id="PTHR24261:SF7">
    <property type="entry name" value="KRINGLE DOMAIN-CONTAINING PROTEIN"/>
    <property type="match status" value="1"/>
</dbReference>
<keyword evidence="1 3" id="KW-0420">Kringle</keyword>
<dbReference type="OrthoDB" id="5917794at2759"/>
<dbReference type="CDD" id="cd00108">
    <property type="entry name" value="KR"/>
    <property type="match status" value="1"/>
</dbReference>
<evidence type="ECO:0000259" key="4">
    <source>
        <dbReference type="PROSITE" id="PS50070"/>
    </source>
</evidence>
<dbReference type="PRINTS" id="PR00018">
    <property type="entry name" value="KRINGLE"/>
</dbReference>
<dbReference type="SUPFAM" id="SSF57440">
    <property type="entry name" value="Kringle-like"/>
    <property type="match status" value="1"/>
</dbReference>
<sequence>MNTLFIILDCAVNDGKIYVDNTCVTLQTILPYNTKYGSNITFRCKSRLLQQSVAGFKFCPVELCTPGGWTDGYISCARTECYHELLSKKYMGTRSCGFSGTSCQLWNQQSPHIHSHVSSDFPDLDIDLAMNYCRDPGGSRGEPWCYTTNPDVTWEFCEIPQCAGKVYIKDRMINRFVFSFSAGYCKNGICGFSNTYLVFVLRGLKRNCY</sequence>
<dbReference type="InterPro" id="IPR038178">
    <property type="entry name" value="Kringle_sf"/>
</dbReference>
<dbReference type="EMBL" id="CAJPWZ010002225">
    <property type="protein sequence ID" value="CAG2234162.1"/>
    <property type="molecule type" value="Genomic_DNA"/>
</dbReference>
<dbReference type="EC" id="3.4.21.7" evidence="5"/>
<dbReference type="SMART" id="SM00130">
    <property type="entry name" value="KR"/>
    <property type="match status" value="1"/>
</dbReference>
<organism evidence="5 6">
    <name type="scientific">Mytilus edulis</name>
    <name type="common">Blue mussel</name>
    <dbReference type="NCBI Taxonomy" id="6550"/>
    <lineage>
        <taxon>Eukaryota</taxon>
        <taxon>Metazoa</taxon>
        <taxon>Spiralia</taxon>
        <taxon>Lophotrochozoa</taxon>
        <taxon>Mollusca</taxon>
        <taxon>Bivalvia</taxon>
        <taxon>Autobranchia</taxon>
        <taxon>Pteriomorphia</taxon>
        <taxon>Mytilida</taxon>
        <taxon>Mytiloidea</taxon>
        <taxon>Mytilidae</taxon>
        <taxon>Mytilinae</taxon>
        <taxon>Mytilus</taxon>
    </lineage>
</organism>
<protein>
    <submittedName>
        <fullName evidence="5">PLG</fullName>
        <ecNumber evidence="5">3.4.21.7</ecNumber>
    </submittedName>
</protein>
<name>A0A8S3TRX8_MYTED</name>
<evidence type="ECO:0000313" key="5">
    <source>
        <dbReference type="EMBL" id="CAG2234162.1"/>
    </source>
</evidence>
<dbReference type="GO" id="GO:0004252">
    <property type="term" value="F:serine-type endopeptidase activity"/>
    <property type="evidence" value="ECO:0007669"/>
    <property type="project" value="UniProtKB-EC"/>
</dbReference>